<dbReference type="RefSeq" id="XP_012337061.1">
    <property type="nucleotide sequence ID" value="XM_012481638.1"/>
</dbReference>
<feature type="region of interest" description="Disordered" evidence="1">
    <location>
        <begin position="101"/>
        <end position="134"/>
    </location>
</feature>
<feature type="region of interest" description="Disordered" evidence="1">
    <location>
        <begin position="319"/>
        <end position="406"/>
    </location>
</feature>
<feature type="compositionally biased region" description="Basic and acidic residues" evidence="1">
    <location>
        <begin position="320"/>
        <end position="339"/>
    </location>
</feature>
<gene>
    <name evidence="2" type="ORF">AK88_04028</name>
</gene>
<feature type="compositionally biased region" description="Polar residues" evidence="1">
    <location>
        <begin position="471"/>
        <end position="507"/>
    </location>
</feature>
<dbReference type="OMA" id="DNTPNDY"/>
<organism evidence="2 3">
    <name type="scientific">Plasmodium fragile</name>
    <dbReference type="NCBI Taxonomy" id="5857"/>
    <lineage>
        <taxon>Eukaryota</taxon>
        <taxon>Sar</taxon>
        <taxon>Alveolata</taxon>
        <taxon>Apicomplexa</taxon>
        <taxon>Aconoidasida</taxon>
        <taxon>Haemosporida</taxon>
        <taxon>Plasmodiidae</taxon>
        <taxon>Plasmodium</taxon>
        <taxon>Plasmodium (Plasmodium)</taxon>
    </lineage>
</organism>
<dbReference type="OrthoDB" id="378706at2759"/>
<protein>
    <submittedName>
        <fullName evidence="2">Uncharacterized protein</fullName>
    </submittedName>
</protein>
<evidence type="ECO:0000313" key="2">
    <source>
        <dbReference type="EMBL" id="KJP86309.1"/>
    </source>
</evidence>
<keyword evidence="3" id="KW-1185">Reference proteome</keyword>
<feature type="region of interest" description="Disordered" evidence="1">
    <location>
        <begin position="570"/>
        <end position="591"/>
    </location>
</feature>
<dbReference type="EMBL" id="KQ001696">
    <property type="protein sequence ID" value="KJP86309.1"/>
    <property type="molecule type" value="Genomic_DNA"/>
</dbReference>
<feature type="region of interest" description="Disordered" evidence="1">
    <location>
        <begin position="188"/>
        <end position="217"/>
    </location>
</feature>
<feature type="compositionally biased region" description="Basic and acidic residues" evidence="1">
    <location>
        <begin position="352"/>
        <end position="364"/>
    </location>
</feature>
<feature type="region of interest" description="Disordered" evidence="1">
    <location>
        <begin position="526"/>
        <end position="557"/>
    </location>
</feature>
<feature type="compositionally biased region" description="Low complexity" evidence="1">
    <location>
        <begin position="108"/>
        <end position="121"/>
    </location>
</feature>
<proteinExistence type="predicted"/>
<feature type="region of interest" description="Disordered" evidence="1">
    <location>
        <begin position="43"/>
        <end position="62"/>
    </location>
</feature>
<sequence length="591" mass="65314">MASATHADGGKKNTNQGGTTSYDDFIELRKRIILKEKELLEKKKKKRAEEASVKNGGEEIAVKEEVEGQKGKVVMYRSFDEFYKYKKNFEDHEVKVKRDAMKSLSKCSASGASYVGGSSDATGGNDASGPNDVHAANNVHAANERGERGDRGDHRYSYIKLKTERQGTVKQLKEYFQKMQEDQIQKRNNEMLQKRDKKGATSASDKGNERGLNSGNTVLGRMENEKRCYSPEDDLPTTLHPCAGAVDTRDNRANSQSDHMDTKELELLCNLISEMKKSCDNGEDYIAHLVQDLHKSNKRHLVQKILQILKTVDNKITSEQGKKPLEPGESKVGEGDTRKKNPNVNTSINMVSDKRVGNADKALPDKQNTNGGHPKVLPKNTLNSSSLHKNEKEKKNAPVRSGSPIHVKIKKYNDAVQAGYSQMGRPPYAKGEVGKADGSLTRTTDPTKDPTKGEKGMDKEKSGKKGALQDGKSNQTSTTSSDETNSQSKRPHDNASSLPPNGNTAKSETNEAGKFEWFYATMKDLYSEDDEEVGEPNDGPSGKPNYYSSEGSENDDLFTWLQNRDVEKVLSGKKRSDEGETSEESGLVPVP</sequence>
<evidence type="ECO:0000256" key="1">
    <source>
        <dbReference type="SAM" id="MobiDB-lite"/>
    </source>
</evidence>
<dbReference type="Proteomes" id="UP000054561">
    <property type="component" value="Unassembled WGS sequence"/>
</dbReference>
<name>A0A0D9QH17_PLAFR</name>
<evidence type="ECO:0000313" key="3">
    <source>
        <dbReference type="Proteomes" id="UP000054561"/>
    </source>
</evidence>
<dbReference type="VEuPathDB" id="PlasmoDB:AK88_04028"/>
<feature type="region of interest" description="Disordered" evidence="1">
    <location>
        <begin position="418"/>
        <end position="512"/>
    </location>
</feature>
<feature type="region of interest" description="Disordered" evidence="1">
    <location>
        <begin position="1"/>
        <end position="21"/>
    </location>
</feature>
<feature type="compositionally biased region" description="Basic and acidic residues" evidence="1">
    <location>
        <begin position="445"/>
        <end position="463"/>
    </location>
</feature>
<dbReference type="AlphaFoldDB" id="A0A0D9QH17"/>
<accession>A0A0D9QH17</accession>
<feature type="compositionally biased region" description="Polar residues" evidence="1">
    <location>
        <begin position="201"/>
        <end position="217"/>
    </location>
</feature>
<reference evidence="2 3" key="1">
    <citation type="submission" date="2014-03" db="EMBL/GenBank/DDBJ databases">
        <title>The Genome Sequence of Plasmodium fragile nilgiri.</title>
        <authorList>
            <consortium name="The Broad Institute Genomics Platform"/>
            <consortium name="The Broad Institute Genome Sequencing Center for Infectious Disease"/>
            <person name="Neafsey D."/>
            <person name="Duraisingh M."/>
            <person name="Young S.K."/>
            <person name="Zeng Q."/>
            <person name="Gargeya S."/>
            <person name="Abouelleil A."/>
            <person name="Alvarado L."/>
            <person name="Chapman S.B."/>
            <person name="Gainer-Dewar J."/>
            <person name="Goldberg J."/>
            <person name="Griggs A."/>
            <person name="Gujja S."/>
            <person name="Hansen M."/>
            <person name="Howarth C."/>
            <person name="Imamovic A."/>
            <person name="Larimer J."/>
            <person name="Pearson M."/>
            <person name="Poon T.W."/>
            <person name="Priest M."/>
            <person name="Roberts A."/>
            <person name="Saif S."/>
            <person name="Shea T."/>
            <person name="Sykes S."/>
            <person name="Wortman J."/>
            <person name="Nusbaum C."/>
            <person name="Birren B."/>
        </authorList>
    </citation>
    <scope>NUCLEOTIDE SEQUENCE [LARGE SCALE GENOMIC DNA]</scope>
    <source>
        <strain evidence="3">nilgiri</strain>
    </source>
</reference>
<dbReference type="GeneID" id="24269342"/>